<protein>
    <submittedName>
        <fullName evidence="2">Uncharacterized protein</fullName>
    </submittedName>
</protein>
<name>A0A194R687_PAPMA</name>
<organism evidence="2 3">
    <name type="scientific">Papilio machaon</name>
    <name type="common">Old World swallowtail butterfly</name>
    <dbReference type="NCBI Taxonomy" id="76193"/>
    <lineage>
        <taxon>Eukaryota</taxon>
        <taxon>Metazoa</taxon>
        <taxon>Ecdysozoa</taxon>
        <taxon>Arthropoda</taxon>
        <taxon>Hexapoda</taxon>
        <taxon>Insecta</taxon>
        <taxon>Pterygota</taxon>
        <taxon>Neoptera</taxon>
        <taxon>Endopterygota</taxon>
        <taxon>Lepidoptera</taxon>
        <taxon>Glossata</taxon>
        <taxon>Ditrysia</taxon>
        <taxon>Papilionoidea</taxon>
        <taxon>Papilionidae</taxon>
        <taxon>Papilioninae</taxon>
        <taxon>Papilio</taxon>
    </lineage>
</organism>
<sequence>MAALCVPHIPTPAPAPTPTPTPAPTAVATPTATPTATPPAGKHKCPRKQRVAPPHSDHHLPPPPDILEEQRTEVLTGQPRNTSLPDSERNMLEVADPSGPPTLATSALHALDIQFCAQGKSHCNL</sequence>
<feature type="compositionally biased region" description="Pro residues" evidence="1">
    <location>
        <begin position="9"/>
        <end position="23"/>
    </location>
</feature>
<dbReference type="STRING" id="76193.A0A194R687"/>
<feature type="compositionally biased region" description="Polar residues" evidence="1">
    <location>
        <begin position="73"/>
        <end position="85"/>
    </location>
</feature>
<proteinExistence type="predicted"/>
<dbReference type="InParanoid" id="A0A194R687"/>
<feature type="compositionally biased region" description="Low complexity" evidence="1">
    <location>
        <begin position="24"/>
        <end position="40"/>
    </location>
</feature>
<keyword evidence="3" id="KW-1185">Reference proteome</keyword>
<accession>A0A194R687</accession>
<dbReference type="AlphaFoldDB" id="A0A194R687"/>
<feature type="region of interest" description="Disordered" evidence="1">
    <location>
        <begin position="1"/>
        <end position="100"/>
    </location>
</feature>
<feature type="compositionally biased region" description="Basic residues" evidence="1">
    <location>
        <begin position="41"/>
        <end position="50"/>
    </location>
</feature>
<dbReference type="Proteomes" id="UP000053240">
    <property type="component" value="Unassembled WGS sequence"/>
</dbReference>
<evidence type="ECO:0000256" key="1">
    <source>
        <dbReference type="SAM" id="MobiDB-lite"/>
    </source>
</evidence>
<gene>
    <name evidence="2" type="ORF">RR48_06273</name>
</gene>
<reference evidence="2 3" key="1">
    <citation type="journal article" date="2015" name="Nat. Commun.">
        <title>Outbred genome sequencing and CRISPR/Cas9 gene editing in butterflies.</title>
        <authorList>
            <person name="Li X."/>
            <person name="Fan D."/>
            <person name="Zhang W."/>
            <person name="Liu G."/>
            <person name="Zhang L."/>
            <person name="Zhao L."/>
            <person name="Fang X."/>
            <person name="Chen L."/>
            <person name="Dong Y."/>
            <person name="Chen Y."/>
            <person name="Ding Y."/>
            <person name="Zhao R."/>
            <person name="Feng M."/>
            <person name="Zhu Y."/>
            <person name="Feng Y."/>
            <person name="Jiang X."/>
            <person name="Zhu D."/>
            <person name="Xiang H."/>
            <person name="Feng X."/>
            <person name="Li S."/>
            <person name="Wang J."/>
            <person name="Zhang G."/>
            <person name="Kronforst M.R."/>
            <person name="Wang W."/>
        </authorList>
    </citation>
    <scope>NUCLEOTIDE SEQUENCE [LARGE SCALE GENOMIC DNA]</scope>
    <source>
        <strain evidence="2">Ya'a_city_454_Pm</strain>
        <tissue evidence="2">Whole body</tissue>
    </source>
</reference>
<dbReference type="EMBL" id="KQ460647">
    <property type="protein sequence ID" value="KPJ13182.1"/>
    <property type="molecule type" value="Genomic_DNA"/>
</dbReference>
<evidence type="ECO:0000313" key="2">
    <source>
        <dbReference type="EMBL" id="KPJ13182.1"/>
    </source>
</evidence>
<evidence type="ECO:0000313" key="3">
    <source>
        <dbReference type="Proteomes" id="UP000053240"/>
    </source>
</evidence>